<comment type="caution">
    <text evidence="2">The sequence shown here is derived from an EMBL/GenBank/DDBJ whole genome shotgun (WGS) entry which is preliminary data.</text>
</comment>
<evidence type="ECO:0000313" key="2">
    <source>
        <dbReference type="EMBL" id="TQD81057.1"/>
    </source>
</evidence>
<name>A0A540L3J7_MALBA</name>
<accession>A0A540L3J7</accession>
<dbReference type="AlphaFoldDB" id="A0A540L3J7"/>
<sequence>MAKKRKLSSTKPSKKQQQVIPKPQIKPAQEVVEEEEEEVEEKKEDVEDPVHFTGFLGNRTRTLSAHPFLRF</sequence>
<keyword evidence="3" id="KW-1185">Reference proteome</keyword>
<gene>
    <name evidence="2" type="ORF">C1H46_033367</name>
</gene>
<feature type="compositionally biased region" description="Low complexity" evidence="1">
    <location>
        <begin position="15"/>
        <end position="30"/>
    </location>
</feature>
<feature type="compositionally biased region" description="Basic residues" evidence="1">
    <location>
        <begin position="1"/>
        <end position="14"/>
    </location>
</feature>
<evidence type="ECO:0000313" key="3">
    <source>
        <dbReference type="Proteomes" id="UP000315295"/>
    </source>
</evidence>
<feature type="region of interest" description="Disordered" evidence="1">
    <location>
        <begin position="1"/>
        <end position="46"/>
    </location>
</feature>
<evidence type="ECO:0000256" key="1">
    <source>
        <dbReference type="SAM" id="MobiDB-lite"/>
    </source>
</evidence>
<proteinExistence type="predicted"/>
<organism evidence="2 3">
    <name type="scientific">Malus baccata</name>
    <name type="common">Siberian crab apple</name>
    <name type="synonym">Pyrus baccata</name>
    <dbReference type="NCBI Taxonomy" id="106549"/>
    <lineage>
        <taxon>Eukaryota</taxon>
        <taxon>Viridiplantae</taxon>
        <taxon>Streptophyta</taxon>
        <taxon>Embryophyta</taxon>
        <taxon>Tracheophyta</taxon>
        <taxon>Spermatophyta</taxon>
        <taxon>Magnoliopsida</taxon>
        <taxon>eudicotyledons</taxon>
        <taxon>Gunneridae</taxon>
        <taxon>Pentapetalae</taxon>
        <taxon>rosids</taxon>
        <taxon>fabids</taxon>
        <taxon>Rosales</taxon>
        <taxon>Rosaceae</taxon>
        <taxon>Amygdaloideae</taxon>
        <taxon>Maleae</taxon>
        <taxon>Malus</taxon>
    </lineage>
</organism>
<protein>
    <submittedName>
        <fullName evidence="2">Uncharacterized protein</fullName>
    </submittedName>
</protein>
<dbReference type="Proteomes" id="UP000315295">
    <property type="component" value="Unassembled WGS sequence"/>
</dbReference>
<reference evidence="2 3" key="1">
    <citation type="journal article" date="2019" name="G3 (Bethesda)">
        <title>Sequencing of a Wild Apple (Malus baccata) Genome Unravels the Differences Between Cultivated and Wild Apple Species Regarding Disease Resistance and Cold Tolerance.</title>
        <authorList>
            <person name="Chen X."/>
        </authorList>
    </citation>
    <scope>NUCLEOTIDE SEQUENCE [LARGE SCALE GENOMIC DNA]</scope>
    <source>
        <strain evidence="3">cv. Shandingzi</strain>
        <tissue evidence="2">Leaves</tissue>
    </source>
</reference>
<dbReference type="EMBL" id="VIEB01000782">
    <property type="protein sequence ID" value="TQD81057.1"/>
    <property type="molecule type" value="Genomic_DNA"/>
</dbReference>